<comment type="caution">
    <text evidence="1">The sequence shown here is derived from an EMBL/GenBank/DDBJ whole genome shotgun (WGS) entry which is preliminary data.</text>
</comment>
<protein>
    <submittedName>
        <fullName evidence="1">Uncharacterized protein</fullName>
    </submittedName>
</protein>
<evidence type="ECO:0000313" key="1">
    <source>
        <dbReference type="EMBL" id="KAI0493271.1"/>
    </source>
</evidence>
<accession>A0A8T3AB99</accession>
<organism evidence="1 2">
    <name type="scientific">Dendrobium nobile</name>
    <name type="common">Orchid</name>
    <dbReference type="NCBI Taxonomy" id="94219"/>
    <lineage>
        <taxon>Eukaryota</taxon>
        <taxon>Viridiplantae</taxon>
        <taxon>Streptophyta</taxon>
        <taxon>Embryophyta</taxon>
        <taxon>Tracheophyta</taxon>
        <taxon>Spermatophyta</taxon>
        <taxon>Magnoliopsida</taxon>
        <taxon>Liliopsida</taxon>
        <taxon>Asparagales</taxon>
        <taxon>Orchidaceae</taxon>
        <taxon>Epidendroideae</taxon>
        <taxon>Malaxideae</taxon>
        <taxon>Dendrobiinae</taxon>
        <taxon>Dendrobium</taxon>
    </lineage>
</organism>
<name>A0A8T3AB99_DENNO</name>
<evidence type="ECO:0000313" key="2">
    <source>
        <dbReference type="Proteomes" id="UP000829196"/>
    </source>
</evidence>
<dbReference type="AlphaFoldDB" id="A0A8T3AB99"/>
<proteinExistence type="predicted"/>
<keyword evidence="2" id="KW-1185">Reference proteome</keyword>
<sequence>MIKPIEVSPIPLALDFHCAFQSTALARAPAGSKPRALAPIVVPPIIRMARSCFFVLLAHAFASARHAYAPAPSTLRLVFLPRTPIPNQTCDFA</sequence>
<dbReference type="EMBL" id="JAGYWB010000018">
    <property type="protein sequence ID" value="KAI0493271.1"/>
    <property type="molecule type" value="Genomic_DNA"/>
</dbReference>
<dbReference type="Proteomes" id="UP000829196">
    <property type="component" value="Unassembled WGS sequence"/>
</dbReference>
<gene>
    <name evidence="1" type="ORF">KFK09_027547</name>
</gene>
<reference evidence="1" key="1">
    <citation type="journal article" date="2022" name="Front. Genet.">
        <title>Chromosome-Scale Assembly of the Dendrobium nobile Genome Provides Insights Into the Molecular Mechanism of the Biosynthesis of the Medicinal Active Ingredient of Dendrobium.</title>
        <authorList>
            <person name="Xu Q."/>
            <person name="Niu S.-C."/>
            <person name="Li K.-L."/>
            <person name="Zheng P.-J."/>
            <person name="Zhang X.-J."/>
            <person name="Jia Y."/>
            <person name="Liu Y."/>
            <person name="Niu Y.-X."/>
            <person name="Yu L.-H."/>
            <person name="Chen D.-F."/>
            <person name="Zhang G.-Q."/>
        </authorList>
    </citation>
    <scope>NUCLEOTIDE SEQUENCE</scope>
    <source>
        <tissue evidence="1">Leaf</tissue>
    </source>
</reference>